<feature type="compositionally biased region" description="Pro residues" evidence="1">
    <location>
        <begin position="56"/>
        <end position="68"/>
    </location>
</feature>
<dbReference type="Pfam" id="PF05623">
    <property type="entry name" value="DUF789"/>
    <property type="match status" value="1"/>
</dbReference>
<name>A0A0D9V1I7_9ORYZ</name>
<reference evidence="2 3" key="1">
    <citation type="submission" date="2012-08" db="EMBL/GenBank/DDBJ databases">
        <title>Oryza genome evolution.</title>
        <authorList>
            <person name="Wing R.A."/>
        </authorList>
    </citation>
    <scope>NUCLEOTIDE SEQUENCE</scope>
</reference>
<accession>A0A0D9V1I7</accession>
<dbReference type="HOGENOM" id="CLU_035287_0_0_1"/>
<reference evidence="2" key="3">
    <citation type="submission" date="2015-04" db="UniProtKB">
        <authorList>
            <consortium name="EnsemblPlants"/>
        </authorList>
    </citation>
    <scope>IDENTIFICATION</scope>
</reference>
<evidence type="ECO:0000313" key="3">
    <source>
        <dbReference type="Proteomes" id="UP000032180"/>
    </source>
</evidence>
<evidence type="ECO:0000256" key="1">
    <source>
        <dbReference type="SAM" id="MobiDB-lite"/>
    </source>
</evidence>
<dbReference type="EnsemblPlants" id="LPERR01G15450.1">
    <property type="protein sequence ID" value="LPERR01G15450.1"/>
    <property type="gene ID" value="LPERR01G15450"/>
</dbReference>
<dbReference type="Proteomes" id="UP000032180">
    <property type="component" value="Chromosome 1"/>
</dbReference>
<dbReference type="PANTHER" id="PTHR31343:SF62">
    <property type="entry name" value="OS01G0513400 PROTEIN"/>
    <property type="match status" value="1"/>
</dbReference>
<dbReference type="AlphaFoldDB" id="A0A0D9V1I7"/>
<feature type="region of interest" description="Disordered" evidence="1">
    <location>
        <begin position="42"/>
        <end position="68"/>
    </location>
</feature>
<protein>
    <submittedName>
        <fullName evidence="2">Uncharacterized protein</fullName>
    </submittedName>
</protein>
<dbReference type="PANTHER" id="PTHR31343">
    <property type="entry name" value="T15D22.8"/>
    <property type="match status" value="1"/>
</dbReference>
<evidence type="ECO:0000313" key="2">
    <source>
        <dbReference type="EnsemblPlants" id="LPERR01G15450.1"/>
    </source>
</evidence>
<sequence>MMGTTVELGRRHGGDRFYDASRARRGYHHNHHNGLPKARWAPAVHHQEKPAAAEEPSPPPARAPVPPPGVAGNLERFVAAVTPFVPAQYLSKSEVRGWRGCNGVGDHRREAPHFFLRDAWEAYREWSAYGAGVPLVLDGCDGVVQYYVPYLSAIQLYGDPAVLRLPSGPRHMMDDSDGEYHDSSSDASSDYEHGRISSLSARFPALRTFRSCDLSPQSWISVAWYPIYRIPTGPTLKDLDACFLTFHRLTTGQEDGGAVKYWGPSSKPTVPLSVFGMASYKFSNSIWSSTNGDRQLASFLQQAASDWLRDSHTSHPDYQFFASRSAYQR</sequence>
<proteinExistence type="predicted"/>
<dbReference type="InterPro" id="IPR008507">
    <property type="entry name" value="DUF789"/>
</dbReference>
<dbReference type="Gramene" id="LPERR01G15450.1">
    <property type="protein sequence ID" value="LPERR01G15450.1"/>
    <property type="gene ID" value="LPERR01G15450"/>
</dbReference>
<keyword evidence="3" id="KW-1185">Reference proteome</keyword>
<reference evidence="3" key="2">
    <citation type="submission" date="2013-12" db="EMBL/GenBank/DDBJ databases">
        <authorList>
            <person name="Yu Y."/>
            <person name="Lee S."/>
            <person name="de Baynast K."/>
            <person name="Wissotski M."/>
            <person name="Liu L."/>
            <person name="Talag J."/>
            <person name="Goicoechea J."/>
            <person name="Angelova A."/>
            <person name="Jetty R."/>
            <person name="Kudrna D."/>
            <person name="Golser W."/>
            <person name="Rivera L."/>
            <person name="Zhang J."/>
            <person name="Wing R."/>
        </authorList>
    </citation>
    <scope>NUCLEOTIDE SEQUENCE</scope>
</reference>
<organism evidence="2 3">
    <name type="scientific">Leersia perrieri</name>
    <dbReference type="NCBI Taxonomy" id="77586"/>
    <lineage>
        <taxon>Eukaryota</taxon>
        <taxon>Viridiplantae</taxon>
        <taxon>Streptophyta</taxon>
        <taxon>Embryophyta</taxon>
        <taxon>Tracheophyta</taxon>
        <taxon>Spermatophyta</taxon>
        <taxon>Magnoliopsida</taxon>
        <taxon>Liliopsida</taxon>
        <taxon>Poales</taxon>
        <taxon>Poaceae</taxon>
        <taxon>BOP clade</taxon>
        <taxon>Oryzoideae</taxon>
        <taxon>Oryzeae</taxon>
        <taxon>Oryzinae</taxon>
        <taxon>Leersia</taxon>
    </lineage>
</organism>
<dbReference type="eggNOG" id="ENOG502QS06">
    <property type="taxonomic scope" value="Eukaryota"/>
</dbReference>